<dbReference type="Proteomes" id="UP001165122">
    <property type="component" value="Unassembled WGS sequence"/>
</dbReference>
<dbReference type="PANTHER" id="PTHR11895:SF67">
    <property type="entry name" value="AMIDASE DOMAIN-CONTAINING PROTEIN"/>
    <property type="match status" value="1"/>
</dbReference>
<keyword evidence="5" id="KW-1185">Reference proteome</keyword>
<comment type="similarity">
    <text evidence="1">Belongs to the amidase family.</text>
</comment>
<dbReference type="InterPro" id="IPR020556">
    <property type="entry name" value="Amidase_CS"/>
</dbReference>
<feature type="domain" description="Amidase" evidence="3">
    <location>
        <begin position="159"/>
        <end position="595"/>
    </location>
</feature>
<proteinExistence type="inferred from homology"/>
<comment type="caution">
    <text evidence="4">The sequence shown here is derived from an EMBL/GenBank/DDBJ whole genome shotgun (WGS) entry which is preliminary data.</text>
</comment>
<feature type="signal peptide" evidence="2">
    <location>
        <begin position="1"/>
        <end position="24"/>
    </location>
</feature>
<sequence>MIRFLITFSFCFAFVLLLLSPERSIDLTSPPTLLGDTTYNMETVIAPVLSGLPLSIFSWIGTKTRFGPFLRRYLLLDNQVTTLRDLASQMPEVVPLHHPIYRMSNQEVKEYNESIETGSIDRLIPFIKDEDLKERFKDSTVVKLYDAYVSKKLSPVATINKVLQSIEELNPIYKPFSAKPLIAEILKQAADSEDRYLDGKPLSIFDGVPVAFKDMINIKGYVMSDGSSYKTKVAESDDLIVKRFRDLGAIILPPTTMTEGGVTPIGYSVYPKGPFNPYNKNHYSGGSSGGSAVAVALGICPVAIGYDGGGSVRTPAALSGVYGIATGYGRIPFSSHLSSTMIKSGVFGESIADTLLGYAVMARDVDLENDFFSKMYDGGVGGFPKAHLTALLKSKDSDSDLSDLTIGVWDEWLEDATPAVVADNKRVLNELVKKGAKVKNFKIPNIKWARLSHALKISNEFASAWDGAFHDPTSNLEPNTRITVGVGSMLTAVEILSAEKIRAYTMDWIRKVFKDGGIDVIFTPTVPLTAPKVTPGSLETGESNTPLTVELCKYIFLGNFLGLPGIANPIGFDEGNDGMPISALVTGFQWDEDKVFRVSAAIEKLGGERKRPSDAVALI</sequence>
<dbReference type="PANTHER" id="PTHR11895">
    <property type="entry name" value="TRANSAMIDASE"/>
    <property type="match status" value="1"/>
</dbReference>
<keyword evidence="2" id="KW-0732">Signal</keyword>
<feature type="chain" id="PRO_5040740901" description="Amidase domain-containing protein" evidence="2">
    <location>
        <begin position="25"/>
        <end position="619"/>
    </location>
</feature>
<evidence type="ECO:0000256" key="2">
    <source>
        <dbReference type="SAM" id="SignalP"/>
    </source>
</evidence>
<dbReference type="InterPro" id="IPR023631">
    <property type="entry name" value="Amidase_dom"/>
</dbReference>
<dbReference type="PROSITE" id="PS00571">
    <property type="entry name" value="AMIDASES"/>
    <property type="match status" value="1"/>
</dbReference>
<dbReference type="InterPro" id="IPR000120">
    <property type="entry name" value="Amidase"/>
</dbReference>
<organism evidence="4 5">
    <name type="scientific">Triparma laevis f. longispina</name>
    <dbReference type="NCBI Taxonomy" id="1714387"/>
    <lineage>
        <taxon>Eukaryota</taxon>
        <taxon>Sar</taxon>
        <taxon>Stramenopiles</taxon>
        <taxon>Ochrophyta</taxon>
        <taxon>Bolidophyceae</taxon>
        <taxon>Parmales</taxon>
        <taxon>Triparmaceae</taxon>
        <taxon>Triparma</taxon>
    </lineage>
</organism>
<protein>
    <recommendedName>
        <fullName evidence="3">Amidase domain-containing protein</fullName>
    </recommendedName>
</protein>
<dbReference type="OrthoDB" id="43145at2759"/>
<name>A0A9W7A0U7_9STRA</name>
<dbReference type="AlphaFoldDB" id="A0A9W7A0U7"/>
<dbReference type="SUPFAM" id="SSF75304">
    <property type="entry name" value="Amidase signature (AS) enzymes"/>
    <property type="match status" value="1"/>
</dbReference>
<dbReference type="EMBL" id="BRXW01000488">
    <property type="protein sequence ID" value="GMH59350.1"/>
    <property type="molecule type" value="Genomic_DNA"/>
</dbReference>
<gene>
    <name evidence="4" type="ORF">TrLO_g1578</name>
</gene>
<dbReference type="Gene3D" id="3.90.1300.10">
    <property type="entry name" value="Amidase signature (AS) domain"/>
    <property type="match status" value="1"/>
</dbReference>
<reference evidence="5" key="1">
    <citation type="journal article" date="2023" name="Commun. Biol.">
        <title>Genome analysis of Parmales, the sister group of diatoms, reveals the evolutionary specialization of diatoms from phago-mixotrophs to photoautotrophs.</title>
        <authorList>
            <person name="Ban H."/>
            <person name="Sato S."/>
            <person name="Yoshikawa S."/>
            <person name="Yamada K."/>
            <person name="Nakamura Y."/>
            <person name="Ichinomiya M."/>
            <person name="Sato N."/>
            <person name="Blanc-Mathieu R."/>
            <person name="Endo H."/>
            <person name="Kuwata A."/>
            <person name="Ogata H."/>
        </authorList>
    </citation>
    <scope>NUCLEOTIDE SEQUENCE [LARGE SCALE GENOMIC DNA]</scope>
    <source>
        <strain evidence="5">NIES 3700</strain>
    </source>
</reference>
<dbReference type="Pfam" id="PF01425">
    <property type="entry name" value="Amidase"/>
    <property type="match status" value="1"/>
</dbReference>
<dbReference type="GO" id="GO:0003824">
    <property type="term" value="F:catalytic activity"/>
    <property type="evidence" value="ECO:0007669"/>
    <property type="project" value="InterPro"/>
</dbReference>
<evidence type="ECO:0000313" key="4">
    <source>
        <dbReference type="EMBL" id="GMH59350.1"/>
    </source>
</evidence>
<accession>A0A9W7A0U7</accession>
<evidence type="ECO:0000259" key="3">
    <source>
        <dbReference type="Pfam" id="PF01425"/>
    </source>
</evidence>
<dbReference type="InterPro" id="IPR036928">
    <property type="entry name" value="AS_sf"/>
</dbReference>
<evidence type="ECO:0000313" key="5">
    <source>
        <dbReference type="Proteomes" id="UP001165122"/>
    </source>
</evidence>
<evidence type="ECO:0000256" key="1">
    <source>
        <dbReference type="ARBA" id="ARBA00009199"/>
    </source>
</evidence>